<dbReference type="GO" id="GO:0016887">
    <property type="term" value="F:ATP hydrolysis activity"/>
    <property type="evidence" value="ECO:0007669"/>
    <property type="project" value="InterPro"/>
</dbReference>
<evidence type="ECO:0000256" key="8">
    <source>
        <dbReference type="ARBA" id="ARBA00049985"/>
    </source>
</evidence>
<keyword evidence="5 10" id="KW-0067">ATP-binding</keyword>
<evidence type="ECO:0000256" key="6">
    <source>
        <dbReference type="ARBA" id="ARBA00022967"/>
    </source>
</evidence>
<dbReference type="FunFam" id="3.40.50.300:FF:000589">
    <property type="entry name" value="ABC transporter, ATP-binding subunit"/>
    <property type="match status" value="1"/>
</dbReference>
<dbReference type="SMART" id="SM00382">
    <property type="entry name" value="AAA"/>
    <property type="match status" value="1"/>
</dbReference>
<sequence length="311" mass="33439">MSAQTAIRVTHLSKRFNRHRVVDDVSFTVPAGEVFGLLGPNGAGKTTILRMLTTLLTPSAGHIAIFGHDLQTAGRAARACFGVTGQNAALDEDLSARENLLIFSRLNGLTRAQARQRTQELLNEFSLTHSADKPIATFSGGMRRRVDLAISLITRPALIFLDEPTTGLDPRTRTQMWTTIRHLVAQGSTVFLTTQYLEEADTLADRIAVIDYGKLIRTGTPAALKEATGASKLVLTIADLDQVTTAAQVLATAFEAHPQVSGHTLTTPFHTTDQVTIGLSALKRAAIPVAHLAVQAPTLDDVFMALTVGQN</sequence>
<evidence type="ECO:0000256" key="2">
    <source>
        <dbReference type="ARBA" id="ARBA00022448"/>
    </source>
</evidence>
<keyword evidence="6" id="KW-1278">Translocase</keyword>
<dbReference type="GO" id="GO:1900753">
    <property type="term" value="P:doxorubicin transport"/>
    <property type="evidence" value="ECO:0007669"/>
    <property type="project" value="InterPro"/>
</dbReference>
<dbReference type="OrthoDB" id="9804819at2"/>
<evidence type="ECO:0000313" key="11">
    <source>
        <dbReference type="Proteomes" id="UP000033491"/>
    </source>
</evidence>
<dbReference type="PANTHER" id="PTHR42711">
    <property type="entry name" value="ABC TRANSPORTER ATP-BINDING PROTEIN"/>
    <property type="match status" value="1"/>
</dbReference>
<dbReference type="EMBL" id="JZCR01000019">
    <property type="protein sequence ID" value="KJW12567.1"/>
    <property type="molecule type" value="Genomic_DNA"/>
</dbReference>
<dbReference type="GO" id="GO:0005886">
    <property type="term" value="C:plasma membrane"/>
    <property type="evidence" value="ECO:0007669"/>
    <property type="project" value="UniProtKB-SubCell"/>
</dbReference>
<evidence type="ECO:0000313" key="10">
    <source>
        <dbReference type="EMBL" id="KJW12567.1"/>
    </source>
</evidence>
<keyword evidence="4" id="KW-0547">Nucleotide-binding</keyword>
<dbReference type="InterPro" id="IPR003439">
    <property type="entry name" value="ABC_transporter-like_ATP-bd"/>
</dbReference>
<gene>
    <name evidence="10" type="ORF">VC81_08805</name>
</gene>
<dbReference type="InterPro" id="IPR005894">
    <property type="entry name" value="DrrA"/>
</dbReference>
<organism evidence="10 11">
    <name type="scientific">Levilactobacillus spicheri</name>
    <dbReference type="NCBI Taxonomy" id="216463"/>
    <lineage>
        <taxon>Bacteria</taxon>
        <taxon>Bacillati</taxon>
        <taxon>Bacillota</taxon>
        <taxon>Bacilli</taxon>
        <taxon>Lactobacillales</taxon>
        <taxon>Lactobacillaceae</taxon>
        <taxon>Levilactobacillus</taxon>
    </lineage>
</organism>
<keyword evidence="2" id="KW-0813">Transport</keyword>
<dbReference type="STRING" id="216463.VC81_08805"/>
<proteinExistence type="inferred from homology"/>
<dbReference type="InterPro" id="IPR027417">
    <property type="entry name" value="P-loop_NTPase"/>
</dbReference>
<evidence type="ECO:0000256" key="3">
    <source>
        <dbReference type="ARBA" id="ARBA00022475"/>
    </source>
</evidence>
<evidence type="ECO:0000256" key="5">
    <source>
        <dbReference type="ARBA" id="ARBA00022840"/>
    </source>
</evidence>
<dbReference type="Proteomes" id="UP000033491">
    <property type="component" value="Unassembled WGS sequence"/>
</dbReference>
<dbReference type="GO" id="GO:0043215">
    <property type="term" value="P:daunorubicin transport"/>
    <property type="evidence" value="ECO:0007669"/>
    <property type="project" value="InterPro"/>
</dbReference>
<keyword evidence="3" id="KW-1003">Cell membrane</keyword>
<evidence type="ECO:0000256" key="7">
    <source>
        <dbReference type="ARBA" id="ARBA00023136"/>
    </source>
</evidence>
<evidence type="ECO:0000256" key="4">
    <source>
        <dbReference type="ARBA" id="ARBA00022741"/>
    </source>
</evidence>
<comment type="subcellular location">
    <subcellularLocation>
        <location evidence="1">Cell membrane</location>
        <topology evidence="1">Peripheral membrane protein</topology>
        <orientation evidence="1">Cytoplasmic side</orientation>
    </subcellularLocation>
</comment>
<dbReference type="RefSeq" id="WP_045807675.1">
    <property type="nucleotide sequence ID" value="NZ_JZCR01000019.1"/>
</dbReference>
<keyword evidence="7" id="KW-0472">Membrane</keyword>
<evidence type="ECO:0000256" key="1">
    <source>
        <dbReference type="ARBA" id="ARBA00004413"/>
    </source>
</evidence>
<feature type="domain" description="ABC transporter" evidence="9">
    <location>
        <begin position="7"/>
        <end position="237"/>
    </location>
</feature>
<dbReference type="AlphaFoldDB" id="A0A0F3RUV8"/>
<dbReference type="PANTHER" id="PTHR42711:SF19">
    <property type="entry name" value="DOXORUBICIN RESISTANCE ATP-BINDING PROTEIN DRRA"/>
    <property type="match status" value="1"/>
</dbReference>
<dbReference type="NCBIfam" id="TIGR01188">
    <property type="entry name" value="drrA"/>
    <property type="match status" value="1"/>
</dbReference>
<dbReference type="PATRIC" id="fig|216463.3.peg.881"/>
<dbReference type="InterPro" id="IPR017871">
    <property type="entry name" value="ABC_transporter-like_CS"/>
</dbReference>
<dbReference type="Gene3D" id="3.40.50.300">
    <property type="entry name" value="P-loop containing nucleotide triphosphate hydrolases"/>
    <property type="match status" value="1"/>
</dbReference>
<name>A0A0F3RUV8_9LACO</name>
<dbReference type="PROSITE" id="PS50893">
    <property type="entry name" value="ABC_TRANSPORTER_2"/>
    <property type="match status" value="1"/>
</dbReference>
<protein>
    <submittedName>
        <fullName evidence="10">ABC transporter ATP-binding protein</fullName>
    </submittedName>
</protein>
<reference evidence="10 11" key="1">
    <citation type="submission" date="2015-03" db="EMBL/GenBank/DDBJ databases">
        <authorList>
            <person name="Zheng J."/>
            <person name="Ganezle M."/>
        </authorList>
    </citation>
    <scope>NUCLEOTIDE SEQUENCE [LARGE SCALE GENOMIC DNA]</scope>
    <source>
        <strain evidence="10 11">LP38</strain>
    </source>
</reference>
<comment type="similarity">
    <text evidence="8">Belongs to the ABC transporter superfamily. Drug exporter-1 (DrugE1) (TC 3.A.1.105) family.</text>
</comment>
<accession>A0A0F3RUV8</accession>
<comment type="caution">
    <text evidence="10">The sequence shown here is derived from an EMBL/GenBank/DDBJ whole genome shotgun (WGS) entry which is preliminary data.</text>
</comment>
<evidence type="ECO:0000259" key="9">
    <source>
        <dbReference type="PROSITE" id="PS50893"/>
    </source>
</evidence>
<dbReference type="InterPro" id="IPR050763">
    <property type="entry name" value="ABC_transporter_ATP-binding"/>
</dbReference>
<dbReference type="PROSITE" id="PS00211">
    <property type="entry name" value="ABC_TRANSPORTER_1"/>
    <property type="match status" value="1"/>
</dbReference>
<dbReference type="InterPro" id="IPR003593">
    <property type="entry name" value="AAA+_ATPase"/>
</dbReference>
<dbReference type="Pfam" id="PF00005">
    <property type="entry name" value="ABC_tran"/>
    <property type="match status" value="1"/>
</dbReference>
<dbReference type="GO" id="GO:0005524">
    <property type="term" value="F:ATP binding"/>
    <property type="evidence" value="ECO:0007669"/>
    <property type="project" value="UniProtKB-KW"/>
</dbReference>
<dbReference type="SUPFAM" id="SSF52540">
    <property type="entry name" value="P-loop containing nucleoside triphosphate hydrolases"/>
    <property type="match status" value="1"/>
</dbReference>